<sequence length="684" mass="74386">MALKFYVTLFLVLFLHSFLVCNAQSIPNDECANATPLLNIINYCSADGAFNNANATPSNVPQPQQWPSIGKDVWFKFTAVALDINITVSGDVNGMGGSLIDPLIQLYSGNCTTFNELFSSNLKNGNVSTLYKGGLSIGQVYYIRISAENNNDGTFKLCANNYNPILKAGQDCGSASVLCNKDAFTQTNVVGAGLNNREAAGTCLDPRPNEPSESNAAWYKWTAANSGTLTFTITPTVANDDIDWVLYDFGFTDDCSLVSPANAIRCAAGSGVTCDPFYNKTGMNLNSTDLREEPGCPPGQDGFVKYIDMEEGHIYALLVNNFSSGNNGFTIEFGGTGEFQGPEASIKVTALDPPCGKSQRFKLEADVKNGISYKWTFGEGASIDSSNTIGPHTITYNTAGIKTAVLQVLGEKGCNVIAYQTFTVGLKLPIPKVRTPNKGLCVLDTLRLNADPIPDATYFWTGPNGFTSKLRSPRLIVRGPQTLGEYVLRVTRYGCVSDPVSLVFDELITTPQAAFTTDPIMPVKLFPPYTVKFTNLSQNADSYIWDFGDGSTSTEINPQHVYEKDGVYNITLTAFNQKSCKNTIIQGTITISSESEIFAPNVITPNGDGLNDSFQVIISYLKTYKISVFDRWGAKIFESINIDDRWNGTCNNKPVPPATYYYVIDGFNLSDKPVQKAGAITVIY</sequence>
<dbReference type="HOGENOM" id="CLU_460612_0_0_10"/>
<dbReference type="InterPro" id="IPR000601">
    <property type="entry name" value="PKD_dom"/>
</dbReference>
<feature type="chain" id="PRO_5003614299" evidence="1">
    <location>
        <begin position="24"/>
        <end position="684"/>
    </location>
</feature>
<evidence type="ECO:0000259" key="2">
    <source>
        <dbReference type="PROSITE" id="PS50093"/>
    </source>
</evidence>
<dbReference type="AlphaFoldDB" id="H8KNI6"/>
<dbReference type="SUPFAM" id="SSF49299">
    <property type="entry name" value="PKD domain"/>
    <property type="match status" value="2"/>
</dbReference>
<dbReference type="SMART" id="SM00089">
    <property type="entry name" value="PKD"/>
    <property type="match status" value="2"/>
</dbReference>
<dbReference type="OrthoDB" id="610082at2"/>
<gene>
    <name evidence="3" type="ordered locus">Solca_2965</name>
</gene>
<evidence type="ECO:0000256" key="1">
    <source>
        <dbReference type="SAM" id="SignalP"/>
    </source>
</evidence>
<dbReference type="Pfam" id="PF13585">
    <property type="entry name" value="CHU_C"/>
    <property type="match status" value="1"/>
</dbReference>
<accession>H8KNI6</accession>
<dbReference type="InterPro" id="IPR013783">
    <property type="entry name" value="Ig-like_fold"/>
</dbReference>
<dbReference type="KEGG" id="scn:Solca_2965"/>
<dbReference type="RefSeq" id="WP_014681211.1">
    <property type="nucleotide sequence ID" value="NC_017770.1"/>
</dbReference>
<organism evidence="3 4">
    <name type="scientific">Solitalea canadensis (strain ATCC 29591 / DSM 3403 / JCM 21819 / LMG 8368 / NBRC 15130 / NCIMB 12057 / USAM 9D)</name>
    <name type="common">Flexibacter canadensis</name>
    <dbReference type="NCBI Taxonomy" id="929556"/>
    <lineage>
        <taxon>Bacteria</taxon>
        <taxon>Pseudomonadati</taxon>
        <taxon>Bacteroidota</taxon>
        <taxon>Sphingobacteriia</taxon>
        <taxon>Sphingobacteriales</taxon>
        <taxon>Sphingobacteriaceae</taxon>
        <taxon>Solitalea</taxon>
    </lineage>
</organism>
<dbReference type="Proteomes" id="UP000007590">
    <property type="component" value="Chromosome"/>
</dbReference>
<dbReference type="EMBL" id="CP003349">
    <property type="protein sequence ID" value="AFD07984.1"/>
    <property type="molecule type" value="Genomic_DNA"/>
</dbReference>
<dbReference type="STRING" id="929556.Solca_2965"/>
<dbReference type="PROSITE" id="PS50093">
    <property type="entry name" value="PKD"/>
    <property type="match status" value="1"/>
</dbReference>
<evidence type="ECO:0000313" key="4">
    <source>
        <dbReference type="Proteomes" id="UP000007590"/>
    </source>
</evidence>
<dbReference type="eggNOG" id="COG3291">
    <property type="taxonomic scope" value="Bacteria"/>
</dbReference>
<feature type="domain" description="PKD" evidence="2">
    <location>
        <begin position="542"/>
        <end position="576"/>
    </location>
</feature>
<keyword evidence="4" id="KW-1185">Reference proteome</keyword>
<protein>
    <submittedName>
        <fullName evidence="3">PDK repeat-containing protein</fullName>
    </submittedName>
</protein>
<dbReference type="InterPro" id="IPR022409">
    <property type="entry name" value="PKD/Chitinase_dom"/>
</dbReference>
<reference evidence="3" key="1">
    <citation type="submission" date="2012-02" db="EMBL/GenBank/DDBJ databases">
        <title>The complete genome of Solitalea canadensis DSM 3403.</title>
        <authorList>
            <consortium name="US DOE Joint Genome Institute (JGI-PGF)"/>
            <person name="Lucas S."/>
            <person name="Copeland A."/>
            <person name="Lapidus A."/>
            <person name="Glavina del Rio T."/>
            <person name="Dalin E."/>
            <person name="Tice H."/>
            <person name="Bruce D."/>
            <person name="Goodwin L."/>
            <person name="Pitluck S."/>
            <person name="Peters L."/>
            <person name="Ovchinnikova G."/>
            <person name="Lu M."/>
            <person name="Kyrpides N."/>
            <person name="Mavromatis K."/>
            <person name="Ivanova N."/>
            <person name="Brettin T."/>
            <person name="Detter J.C."/>
            <person name="Han C."/>
            <person name="Larimer F."/>
            <person name="Land M."/>
            <person name="Hauser L."/>
            <person name="Markowitz V."/>
            <person name="Cheng J.-F."/>
            <person name="Hugenholtz P."/>
            <person name="Woyke T."/>
            <person name="Wu D."/>
            <person name="Spring S."/>
            <person name="Schroeder M."/>
            <person name="Kopitz M."/>
            <person name="Brambilla E."/>
            <person name="Klenk H.-P."/>
            <person name="Eisen J.A."/>
        </authorList>
    </citation>
    <scope>NUCLEOTIDE SEQUENCE</scope>
    <source>
        <strain evidence="3">DSM 3403</strain>
    </source>
</reference>
<evidence type="ECO:0000313" key="3">
    <source>
        <dbReference type="EMBL" id="AFD07984.1"/>
    </source>
</evidence>
<dbReference type="InterPro" id="IPR035986">
    <property type="entry name" value="PKD_dom_sf"/>
</dbReference>
<keyword evidence="1" id="KW-0732">Signal</keyword>
<dbReference type="Pfam" id="PF18911">
    <property type="entry name" value="PKD_4"/>
    <property type="match status" value="1"/>
</dbReference>
<name>H8KNI6_SOLCM</name>
<proteinExistence type="predicted"/>
<dbReference type="InterPro" id="IPR026341">
    <property type="entry name" value="T9SS_type_B"/>
</dbReference>
<dbReference type="CDD" id="cd00146">
    <property type="entry name" value="PKD"/>
    <property type="match status" value="1"/>
</dbReference>
<dbReference type="NCBIfam" id="TIGR04131">
    <property type="entry name" value="Bac_Flav_CTERM"/>
    <property type="match status" value="1"/>
</dbReference>
<feature type="signal peptide" evidence="1">
    <location>
        <begin position="1"/>
        <end position="23"/>
    </location>
</feature>
<dbReference type="Gene3D" id="2.60.40.10">
    <property type="entry name" value="Immunoglobulins"/>
    <property type="match status" value="2"/>
</dbReference>